<reference evidence="2" key="1">
    <citation type="submission" date="2022-11" db="UniProtKB">
        <authorList>
            <consortium name="WormBaseParasite"/>
        </authorList>
    </citation>
    <scope>IDENTIFICATION</scope>
</reference>
<name>A0AC35GGL7_9BILA</name>
<dbReference type="Proteomes" id="UP000887580">
    <property type="component" value="Unplaced"/>
</dbReference>
<evidence type="ECO:0000313" key="2">
    <source>
        <dbReference type="WBParaSite" id="PS1159_v2.g4770.t2"/>
    </source>
</evidence>
<protein>
    <submittedName>
        <fullName evidence="2">NADP-dependent oxidoreductase domain-containing protein</fullName>
    </submittedName>
</protein>
<proteinExistence type="predicted"/>
<sequence>MTLQLTFLTMVGTVIAIAEIPSVTFSNGIKFPQLGLGTWQNTDHPEAIKTALDLGYRLIDTAFLYNNEKMIGNALKEYFENGNLKRKDIFIGSKLPWYAHKPEDEFITRQLENMQTNYFDLYLIHSSMCAKRKSGKDEGITDIDGSLVSCNVAYLESS</sequence>
<accession>A0AC35GGL7</accession>
<dbReference type="WBParaSite" id="PS1159_v2.g4770.t2">
    <property type="protein sequence ID" value="PS1159_v2.g4770.t2"/>
    <property type="gene ID" value="PS1159_v2.g4770"/>
</dbReference>
<organism evidence="1 2">
    <name type="scientific">Panagrolaimus sp. PS1159</name>
    <dbReference type="NCBI Taxonomy" id="55785"/>
    <lineage>
        <taxon>Eukaryota</taxon>
        <taxon>Metazoa</taxon>
        <taxon>Ecdysozoa</taxon>
        <taxon>Nematoda</taxon>
        <taxon>Chromadorea</taxon>
        <taxon>Rhabditida</taxon>
        <taxon>Tylenchina</taxon>
        <taxon>Panagrolaimomorpha</taxon>
        <taxon>Panagrolaimoidea</taxon>
        <taxon>Panagrolaimidae</taxon>
        <taxon>Panagrolaimus</taxon>
    </lineage>
</organism>
<evidence type="ECO:0000313" key="1">
    <source>
        <dbReference type="Proteomes" id="UP000887580"/>
    </source>
</evidence>